<dbReference type="InterPro" id="IPR027417">
    <property type="entry name" value="P-loop_NTPase"/>
</dbReference>
<dbReference type="Gene3D" id="3.40.50.300">
    <property type="entry name" value="P-loop containing nucleotide triphosphate hydrolases"/>
    <property type="match status" value="1"/>
</dbReference>
<evidence type="ECO:0000256" key="1">
    <source>
        <dbReference type="ARBA" id="ARBA00004651"/>
    </source>
</evidence>
<dbReference type="GO" id="GO:0005524">
    <property type="term" value="F:ATP binding"/>
    <property type="evidence" value="ECO:0007669"/>
    <property type="project" value="UniProtKB-KW"/>
</dbReference>
<protein>
    <submittedName>
        <fullName evidence="9">ATP-binding cassette subfamily B protein</fullName>
    </submittedName>
</protein>
<keyword evidence="3" id="KW-0547">Nucleotide-binding</keyword>
<gene>
    <name evidence="9" type="ORF">JOF53_000784</name>
</gene>
<feature type="transmembrane region" description="Helical" evidence="7">
    <location>
        <begin position="168"/>
        <end position="185"/>
    </location>
</feature>
<accession>A0ABS5A6M9</accession>
<keyword evidence="5 7" id="KW-1133">Transmembrane helix</keyword>
<dbReference type="PROSITE" id="PS50893">
    <property type="entry name" value="ABC_TRANSPORTER_2"/>
    <property type="match status" value="1"/>
</dbReference>
<dbReference type="PANTHER" id="PTHR43394:SF1">
    <property type="entry name" value="ATP-BINDING CASSETTE SUB-FAMILY B MEMBER 10, MITOCHONDRIAL"/>
    <property type="match status" value="1"/>
</dbReference>
<sequence length="598" mass="65048">MTSSDVPLPGSLASMWRLVKLCYRFEPRLMLLSLGTQVLAGLPRPLTVLWVGLLTTGAVDRNPTLVFTALGLMALSACLMWLLTIAVERTGRRFRDKLTISLETHVARLFASIDTVEHHERPEHLDRLAVLRQQVYLVDHLYESIVISAVWLGQLAVIIALLATVDPLVPLLALFAIPVALASVLRPGVERRIEEEVAPHRRLAEHLFDLSTQPSAAKDVRLAGLGAGLVRARSRAWARWYRPIGRSRVVSAWWNGAAWAVFGLGYALMLVYVVEVVGAAAGGVALVLAAGIQMSDYVSAAMSEIDFIRGVFLDGARRLMWLEDYAERVARPGTRPAPDRLGTGITLREVDFRYPGAPAPALVGANLHLPAGAVVAVVGENGAGKSTLVKLLAKFYPPTSGRIEVDGVDLAEISTRAWRERLAGAFQDFASFEFAARTSVGIGDLPSAEDTGLVTAAVARGGAQDVLDKLPGGLDTQLGPRWPDGVDLSFGQWQKMALARGFMREQPLLLVLDEPTAALDAETEHALFEGFARAARTGREQGRITVLVSHRFSTVRMADLIVVVAGQRIAELGDHDSLLRRDGVYARMFRAQQSGYRS</sequence>
<dbReference type="Pfam" id="PF00005">
    <property type="entry name" value="ABC_tran"/>
    <property type="match status" value="1"/>
</dbReference>
<evidence type="ECO:0000259" key="8">
    <source>
        <dbReference type="PROSITE" id="PS50893"/>
    </source>
</evidence>
<name>A0ABS5A6M9_9PSEU</name>
<keyword evidence="2 7" id="KW-0812">Transmembrane</keyword>
<comment type="subcellular location">
    <subcellularLocation>
        <location evidence="1">Cell membrane</location>
        <topology evidence="1">Multi-pass membrane protein</topology>
    </subcellularLocation>
</comment>
<dbReference type="InterPro" id="IPR003593">
    <property type="entry name" value="AAA+_ATPase"/>
</dbReference>
<proteinExistence type="predicted"/>
<dbReference type="InterPro" id="IPR039421">
    <property type="entry name" value="Type_1_exporter"/>
</dbReference>
<reference evidence="9 10" key="1">
    <citation type="submission" date="2021-03" db="EMBL/GenBank/DDBJ databases">
        <title>Sequencing the genomes of 1000 actinobacteria strains.</title>
        <authorList>
            <person name="Klenk H.-P."/>
        </authorList>
    </citation>
    <scope>NUCLEOTIDE SEQUENCE [LARGE SCALE GENOMIC DNA]</scope>
    <source>
        <strain evidence="9 10">DSM 44580</strain>
    </source>
</reference>
<feature type="transmembrane region" description="Helical" evidence="7">
    <location>
        <begin position="141"/>
        <end position="162"/>
    </location>
</feature>
<organism evidence="9 10">
    <name type="scientific">Crossiella equi</name>
    <dbReference type="NCBI Taxonomy" id="130796"/>
    <lineage>
        <taxon>Bacteria</taxon>
        <taxon>Bacillati</taxon>
        <taxon>Actinomycetota</taxon>
        <taxon>Actinomycetes</taxon>
        <taxon>Pseudonocardiales</taxon>
        <taxon>Pseudonocardiaceae</taxon>
        <taxon>Crossiella</taxon>
    </lineage>
</organism>
<dbReference type="InterPro" id="IPR036640">
    <property type="entry name" value="ABC1_TM_sf"/>
</dbReference>
<evidence type="ECO:0000256" key="5">
    <source>
        <dbReference type="ARBA" id="ARBA00022989"/>
    </source>
</evidence>
<evidence type="ECO:0000256" key="3">
    <source>
        <dbReference type="ARBA" id="ARBA00022741"/>
    </source>
</evidence>
<evidence type="ECO:0000313" key="9">
    <source>
        <dbReference type="EMBL" id="MBP2471912.1"/>
    </source>
</evidence>
<evidence type="ECO:0000256" key="4">
    <source>
        <dbReference type="ARBA" id="ARBA00022840"/>
    </source>
</evidence>
<evidence type="ECO:0000256" key="6">
    <source>
        <dbReference type="ARBA" id="ARBA00023136"/>
    </source>
</evidence>
<dbReference type="PANTHER" id="PTHR43394">
    <property type="entry name" value="ATP-DEPENDENT PERMEASE MDL1, MITOCHONDRIAL"/>
    <property type="match status" value="1"/>
</dbReference>
<comment type="caution">
    <text evidence="9">The sequence shown here is derived from an EMBL/GenBank/DDBJ whole genome shotgun (WGS) entry which is preliminary data.</text>
</comment>
<dbReference type="InterPro" id="IPR003439">
    <property type="entry name" value="ABC_transporter-like_ATP-bd"/>
</dbReference>
<dbReference type="SUPFAM" id="SSF52540">
    <property type="entry name" value="P-loop containing nucleoside triphosphate hydrolases"/>
    <property type="match status" value="1"/>
</dbReference>
<dbReference type="SMART" id="SM00382">
    <property type="entry name" value="AAA"/>
    <property type="match status" value="1"/>
</dbReference>
<feature type="transmembrane region" description="Helical" evidence="7">
    <location>
        <begin position="65"/>
        <end position="87"/>
    </location>
</feature>
<feature type="transmembrane region" description="Helical" evidence="7">
    <location>
        <begin position="252"/>
        <end position="273"/>
    </location>
</feature>
<evidence type="ECO:0000313" key="10">
    <source>
        <dbReference type="Proteomes" id="UP001519363"/>
    </source>
</evidence>
<evidence type="ECO:0000256" key="2">
    <source>
        <dbReference type="ARBA" id="ARBA00022692"/>
    </source>
</evidence>
<keyword evidence="10" id="KW-1185">Reference proteome</keyword>
<dbReference type="InterPro" id="IPR017871">
    <property type="entry name" value="ABC_transporter-like_CS"/>
</dbReference>
<evidence type="ECO:0000256" key="7">
    <source>
        <dbReference type="SAM" id="Phobius"/>
    </source>
</evidence>
<dbReference type="Gene3D" id="1.20.1560.10">
    <property type="entry name" value="ABC transporter type 1, transmembrane domain"/>
    <property type="match status" value="1"/>
</dbReference>
<keyword evidence="6 7" id="KW-0472">Membrane</keyword>
<dbReference type="RefSeq" id="WP_209706336.1">
    <property type="nucleotide sequence ID" value="NZ_JAGIOO010000001.1"/>
</dbReference>
<dbReference type="EMBL" id="JAGIOO010000001">
    <property type="protein sequence ID" value="MBP2471912.1"/>
    <property type="molecule type" value="Genomic_DNA"/>
</dbReference>
<dbReference type="Proteomes" id="UP001519363">
    <property type="component" value="Unassembled WGS sequence"/>
</dbReference>
<dbReference type="SUPFAM" id="SSF90123">
    <property type="entry name" value="ABC transporter transmembrane region"/>
    <property type="match status" value="1"/>
</dbReference>
<feature type="domain" description="ABC transporter" evidence="8">
    <location>
        <begin position="347"/>
        <end position="591"/>
    </location>
</feature>
<keyword evidence="4 9" id="KW-0067">ATP-binding</keyword>
<dbReference type="PROSITE" id="PS00211">
    <property type="entry name" value="ABC_TRANSPORTER_1"/>
    <property type="match status" value="1"/>
</dbReference>